<dbReference type="PANTHER" id="PTHR21711:SF0">
    <property type="entry name" value="MITOCHONDRIAL INNER MEMBRANE PROTEASE ATP23 HOMOLOG"/>
    <property type="match status" value="1"/>
</dbReference>
<dbReference type="PANTHER" id="PTHR21711">
    <property type="entry name" value="MITOCHONDRIAL INNER MEMBRANE PROTEASE"/>
    <property type="match status" value="1"/>
</dbReference>
<keyword evidence="5 8" id="KW-0479">Metal-binding</keyword>
<gene>
    <name evidence="11" type="ORF">SPPG_03251</name>
</gene>
<evidence type="ECO:0000256" key="2">
    <source>
        <dbReference type="ARBA" id="ARBA00009915"/>
    </source>
</evidence>
<dbReference type="RefSeq" id="XP_016609486.1">
    <property type="nucleotide sequence ID" value="XM_016751524.1"/>
</dbReference>
<dbReference type="EC" id="3.4.24.-" evidence="8"/>
<dbReference type="Proteomes" id="UP000053201">
    <property type="component" value="Unassembled WGS sequence"/>
</dbReference>
<comment type="similarity">
    <text evidence="2 8">Belongs to the peptidase M76 family.</text>
</comment>
<evidence type="ECO:0000256" key="8">
    <source>
        <dbReference type="RuleBase" id="RU364057"/>
    </source>
</evidence>
<feature type="coiled-coil region" evidence="9">
    <location>
        <begin position="44"/>
        <end position="74"/>
    </location>
</feature>
<evidence type="ECO:0000256" key="6">
    <source>
        <dbReference type="ARBA" id="ARBA00022801"/>
    </source>
</evidence>
<dbReference type="VEuPathDB" id="FungiDB:SPPG_03251"/>
<evidence type="ECO:0000256" key="10">
    <source>
        <dbReference type="SAM" id="MobiDB-lite"/>
    </source>
</evidence>
<evidence type="ECO:0000256" key="3">
    <source>
        <dbReference type="ARBA" id="ARBA00014615"/>
    </source>
</evidence>
<dbReference type="AlphaFoldDB" id="A0A0L0HK08"/>
<dbReference type="InParanoid" id="A0A0L0HK08"/>
<dbReference type="OMA" id="EAHQNCV"/>
<dbReference type="GO" id="GO:0005743">
    <property type="term" value="C:mitochondrial inner membrane"/>
    <property type="evidence" value="ECO:0007669"/>
    <property type="project" value="UniProtKB-SubCell"/>
</dbReference>
<dbReference type="GO" id="GO:0046872">
    <property type="term" value="F:metal ion binding"/>
    <property type="evidence" value="ECO:0007669"/>
    <property type="project" value="UniProtKB-KW"/>
</dbReference>
<dbReference type="EMBL" id="KQ257454">
    <property type="protein sequence ID" value="KND01447.1"/>
    <property type="molecule type" value="Genomic_DNA"/>
</dbReference>
<protein>
    <recommendedName>
        <fullName evidence="3 8">Mitochondrial inner membrane protease ATP23</fullName>
        <ecNumber evidence="8">3.4.24.-</ecNumber>
    </recommendedName>
</protein>
<organism evidence="11 12">
    <name type="scientific">Spizellomyces punctatus (strain DAOM BR117)</name>
    <dbReference type="NCBI Taxonomy" id="645134"/>
    <lineage>
        <taxon>Eukaryota</taxon>
        <taxon>Fungi</taxon>
        <taxon>Fungi incertae sedis</taxon>
        <taxon>Chytridiomycota</taxon>
        <taxon>Chytridiomycota incertae sedis</taxon>
        <taxon>Chytridiomycetes</taxon>
        <taxon>Spizellomycetales</taxon>
        <taxon>Spizellomycetaceae</taxon>
        <taxon>Spizellomyces</taxon>
    </lineage>
</organism>
<comment type="function">
    <text evidence="8">Has a dual role in the assembly of mitochondrial ATPase.</text>
</comment>
<evidence type="ECO:0000313" key="11">
    <source>
        <dbReference type="EMBL" id="KND01447.1"/>
    </source>
</evidence>
<evidence type="ECO:0000256" key="4">
    <source>
        <dbReference type="ARBA" id="ARBA00022670"/>
    </source>
</evidence>
<keyword evidence="8" id="KW-0496">Mitochondrion</keyword>
<dbReference type="InterPro" id="IPR019165">
    <property type="entry name" value="Peptidase_M76_ATP23"/>
</dbReference>
<comment type="subcellular location">
    <subcellularLocation>
        <location evidence="1 8">Mitochondrion inner membrane</location>
        <topology evidence="1 8">Peripheral membrane protein</topology>
        <orientation evidence="1 8">Intermembrane side</orientation>
    </subcellularLocation>
</comment>
<dbReference type="OrthoDB" id="285308at2759"/>
<keyword evidence="6 8" id="KW-0378">Hydrolase</keyword>
<sequence>MSTSETSRPSAGAANNDDGKEDPSFVRWRETLSSFLTPRPLTAHETAAKEAKNIEAATQQEERENARCERWKKKLLQSSPMVKFMMDNLEKAGCPFREDHFRCTPCEVTRAGGFAPDYGIILCQNSFLSKKHMEDTMTHELIHAYDQCTTKVDWNNCEHYACSAIRAASLSGDCKFTRELRRGFFSVAKHHQACVKRRAIAELKQLPQCQEERVAEDAVRVVWDSCFKDTAPFDEIP</sequence>
<keyword evidence="12" id="KW-1185">Reference proteome</keyword>
<dbReference type="STRING" id="645134.A0A0L0HK08"/>
<keyword evidence="8" id="KW-0472">Membrane</keyword>
<dbReference type="GO" id="GO:0033615">
    <property type="term" value="P:mitochondrial proton-transporting ATP synthase complex assembly"/>
    <property type="evidence" value="ECO:0007669"/>
    <property type="project" value="TreeGrafter"/>
</dbReference>
<evidence type="ECO:0000313" key="12">
    <source>
        <dbReference type="Proteomes" id="UP000053201"/>
    </source>
</evidence>
<dbReference type="FunCoup" id="A0A0L0HK08">
    <property type="interactions" value="387"/>
</dbReference>
<keyword evidence="7 8" id="KW-0482">Metalloprotease</keyword>
<dbReference type="GO" id="GO:0034982">
    <property type="term" value="P:mitochondrial protein processing"/>
    <property type="evidence" value="ECO:0007669"/>
    <property type="project" value="TreeGrafter"/>
</dbReference>
<evidence type="ECO:0000256" key="7">
    <source>
        <dbReference type="ARBA" id="ARBA00023049"/>
    </source>
</evidence>
<evidence type="ECO:0000256" key="5">
    <source>
        <dbReference type="ARBA" id="ARBA00022723"/>
    </source>
</evidence>
<dbReference type="eggNOG" id="KOG3314">
    <property type="taxonomic scope" value="Eukaryota"/>
</dbReference>
<accession>A0A0L0HK08</accession>
<dbReference type="Pfam" id="PF09768">
    <property type="entry name" value="Peptidase_M76"/>
    <property type="match status" value="1"/>
</dbReference>
<keyword evidence="4 8" id="KW-0645">Protease</keyword>
<keyword evidence="9" id="KW-0175">Coiled coil</keyword>
<proteinExistence type="inferred from homology"/>
<reference evidence="11 12" key="1">
    <citation type="submission" date="2009-08" db="EMBL/GenBank/DDBJ databases">
        <title>The Genome Sequence of Spizellomyces punctatus strain DAOM BR117.</title>
        <authorList>
            <consortium name="The Broad Institute Genome Sequencing Platform"/>
            <person name="Russ C."/>
            <person name="Cuomo C."/>
            <person name="Shea T."/>
            <person name="Young S.K."/>
            <person name="Zeng Q."/>
            <person name="Koehrsen M."/>
            <person name="Haas B."/>
            <person name="Borodovsky M."/>
            <person name="Guigo R."/>
            <person name="Alvarado L."/>
            <person name="Berlin A."/>
            <person name="Bochicchio J."/>
            <person name="Borenstein D."/>
            <person name="Chapman S."/>
            <person name="Chen Z."/>
            <person name="Engels R."/>
            <person name="Freedman E."/>
            <person name="Gellesch M."/>
            <person name="Goldberg J."/>
            <person name="Griggs A."/>
            <person name="Gujja S."/>
            <person name="Heiman D."/>
            <person name="Hepburn T."/>
            <person name="Howarth C."/>
            <person name="Jen D."/>
            <person name="Larson L."/>
            <person name="Lewis B."/>
            <person name="Mehta T."/>
            <person name="Park D."/>
            <person name="Pearson M."/>
            <person name="Roberts A."/>
            <person name="Saif S."/>
            <person name="Shenoy N."/>
            <person name="Sisk P."/>
            <person name="Stolte C."/>
            <person name="Sykes S."/>
            <person name="Thomson T."/>
            <person name="Walk T."/>
            <person name="White J."/>
            <person name="Yandava C."/>
            <person name="Burger G."/>
            <person name="Gray M.W."/>
            <person name="Holland P.W.H."/>
            <person name="King N."/>
            <person name="Lang F.B.F."/>
            <person name="Roger A.J."/>
            <person name="Ruiz-Trillo I."/>
            <person name="Lander E."/>
            <person name="Nusbaum C."/>
        </authorList>
    </citation>
    <scope>NUCLEOTIDE SEQUENCE [LARGE SCALE GENOMIC DNA]</scope>
    <source>
        <strain evidence="11 12">DAOM BR117</strain>
    </source>
</reference>
<evidence type="ECO:0000256" key="9">
    <source>
        <dbReference type="SAM" id="Coils"/>
    </source>
</evidence>
<feature type="region of interest" description="Disordered" evidence="10">
    <location>
        <begin position="1"/>
        <end position="24"/>
    </location>
</feature>
<name>A0A0L0HK08_SPIPD</name>
<keyword evidence="8" id="KW-0999">Mitochondrion inner membrane</keyword>
<dbReference type="GeneID" id="27686782"/>
<dbReference type="GO" id="GO:0004222">
    <property type="term" value="F:metalloendopeptidase activity"/>
    <property type="evidence" value="ECO:0007669"/>
    <property type="project" value="InterPro"/>
</dbReference>
<evidence type="ECO:0000256" key="1">
    <source>
        <dbReference type="ARBA" id="ARBA00004137"/>
    </source>
</evidence>